<feature type="transmembrane region" description="Helical" evidence="5">
    <location>
        <begin position="357"/>
        <end position="377"/>
    </location>
</feature>
<feature type="transmembrane region" description="Helical" evidence="5">
    <location>
        <begin position="155"/>
        <end position="174"/>
    </location>
</feature>
<dbReference type="EMBL" id="KN838545">
    <property type="protein sequence ID" value="KIK07865.1"/>
    <property type="molecule type" value="Genomic_DNA"/>
</dbReference>
<accession>A0A0C9X6P8</accession>
<evidence type="ECO:0000256" key="5">
    <source>
        <dbReference type="SAM" id="Phobius"/>
    </source>
</evidence>
<feature type="transmembrane region" description="Helical" evidence="5">
    <location>
        <begin position="89"/>
        <end position="109"/>
    </location>
</feature>
<feature type="transmembrane region" description="Helical" evidence="5">
    <location>
        <begin position="315"/>
        <end position="337"/>
    </location>
</feature>
<dbReference type="PROSITE" id="PS50850">
    <property type="entry name" value="MFS"/>
    <property type="match status" value="1"/>
</dbReference>
<feature type="transmembrane region" description="Helical" evidence="5">
    <location>
        <begin position="186"/>
        <end position="207"/>
    </location>
</feature>
<comment type="subcellular location">
    <subcellularLocation>
        <location evidence="1">Membrane</location>
        <topology evidence="1">Multi-pass membrane protein</topology>
    </subcellularLocation>
</comment>
<feature type="transmembrane region" description="Helical" evidence="5">
    <location>
        <begin position="214"/>
        <end position="235"/>
    </location>
</feature>
<dbReference type="Gene3D" id="1.20.1250.20">
    <property type="entry name" value="MFS general substrate transporter like domains"/>
    <property type="match status" value="1"/>
</dbReference>
<dbReference type="InterPro" id="IPR011701">
    <property type="entry name" value="MFS"/>
</dbReference>
<evidence type="ECO:0000256" key="4">
    <source>
        <dbReference type="ARBA" id="ARBA00023136"/>
    </source>
</evidence>
<dbReference type="InterPro" id="IPR036259">
    <property type="entry name" value="MFS_trans_sf"/>
</dbReference>
<evidence type="ECO:0000256" key="1">
    <source>
        <dbReference type="ARBA" id="ARBA00004141"/>
    </source>
</evidence>
<feature type="transmembrane region" description="Helical" evidence="5">
    <location>
        <begin position="457"/>
        <end position="479"/>
    </location>
</feature>
<keyword evidence="4 5" id="KW-0472">Membrane</keyword>
<dbReference type="Proteomes" id="UP000054477">
    <property type="component" value="Unassembled WGS sequence"/>
</dbReference>
<dbReference type="FunFam" id="1.20.1250.20:FF:000082">
    <property type="entry name" value="MFS multidrug transporter, putative"/>
    <property type="match status" value="1"/>
</dbReference>
<proteinExistence type="predicted"/>
<evidence type="ECO:0000313" key="7">
    <source>
        <dbReference type="EMBL" id="KIK07865.1"/>
    </source>
</evidence>
<feature type="transmembrane region" description="Helical" evidence="5">
    <location>
        <begin position="491"/>
        <end position="516"/>
    </location>
</feature>
<sequence>MDSRTHTEQSVEGEASAIDIGKEGVEIKSLVNVREHQLDPRISVSSFRTRRTSEASNSGGEKGLEEPLYIEFKEGDKRNPINFSRRKKWSITAVACFSTVISAGTAGAYNLGFASMTRELNCTDFQATIGLSVYALGFGLTPLVTASFSEELGRLPLYYGSGIGFLLMYMMIALSKNIQTVIIARFLQGAFGSTGSTMVGGTVADIWSSKERGLPMAIFSAAAVGGTGLGPAFAGWIEMNPRLGWKWIQWIQMIISGFYLLLLPLFMRETRSAVLLTRIAKKLRKETRDPRYQARVKDERASLRTLIYISCTRPIYLMLTEMIVSSFSLWIGFAWGITYCLLESVGLTFTSLHAFNTGEVGTVFTAMIIGTGLGFLTNMYQERLYQKNVLVRGPEARLYGACFAAILLPTAMFIYAWSSFTFVHWSAQAIGIVLFTWSAYTIYNTVFTYLADCYGPFASSALAGQSLARNIVGMAFPLFTKQMYKTLDFKWANTLFGCLGTAMVPIPFILFFYGPAIRRRSRFSRMVMEAAEV</sequence>
<feature type="domain" description="Major facilitator superfamily (MFS) profile" evidence="6">
    <location>
        <begin position="91"/>
        <end position="518"/>
    </location>
</feature>
<protein>
    <recommendedName>
        <fullName evidence="6">Major facilitator superfamily (MFS) profile domain-containing protein</fullName>
    </recommendedName>
</protein>
<dbReference type="GO" id="GO:0005886">
    <property type="term" value="C:plasma membrane"/>
    <property type="evidence" value="ECO:0007669"/>
    <property type="project" value="TreeGrafter"/>
</dbReference>
<dbReference type="SUPFAM" id="SSF103473">
    <property type="entry name" value="MFS general substrate transporter"/>
    <property type="match status" value="1"/>
</dbReference>
<feature type="transmembrane region" description="Helical" evidence="5">
    <location>
        <begin position="429"/>
        <end position="450"/>
    </location>
</feature>
<dbReference type="OrthoDB" id="5376138at2759"/>
<evidence type="ECO:0000259" key="6">
    <source>
        <dbReference type="PROSITE" id="PS50850"/>
    </source>
</evidence>
<dbReference type="GO" id="GO:0022857">
    <property type="term" value="F:transmembrane transporter activity"/>
    <property type="evidence" value="ECO:0007669"/>
    <property type="project" value="InterPro"/>
</dbReference>
<feature type="transmembrane region" description="Helical" evidence="5">
    <location>
        <begin position="129"/>
        <end position="148"/>
    </location>
</feature>
<reference evidence="8" key="2">
    <citation type="submission" date="2015-01" db="EMBL/GenBank/DDBJ databases">
        <title>Evolutionary Origins and Diversification of the Mycorrhizal Mutualists.</title>
        <authorList>
            <consortium name="DOE Joint Genome Institute"/>
            <consortium name="Mycorrhizal Genomics Consortium"/>
            <person name="Kohler A."/>
            <person name="Kuo A."/>
            <person name="Nagy L.G."/>
            <person name="Floudas D."/>
            <person name="Copeland A."/>
            <person name="Barry K.W."/>
            <person name="Cichocki N."/>
            <person name="Veneault-Fourrey C."/>
            <person name="LaButti K."/>
            <person name="Lindquist E.A."/>
            <person name="Lipzen A."/>
            <person name="Lundell T."/>
            <person name="Morin E."/>
            <person name="Murat C."/>
            <person name="Riley R."/>
            <person name="Ohm R."/>
            <person name="Sun H."/>
            <person name="Tunlid A."/>
            <person name="Henrissat B."/>
            <person name="Grigoriev I.V."/>
            <person name="Hibbett D.S."/>
            <person name="Martin F."/>
        </authorList>
    </citation>
    <scope>NUCLEOTIDE SEQUENCE [LARGE SCALE GENOMIC DNA]</scope>
    <source>
        <strain evidence="8">LaAM-08-1</strain>
    </source>
</reference>
<keyword evidence="3 5" id="KW-1133">Transmembrane helix</keyword>
<evidence type="ECO:0000313" key="8">
    <source>
        <dbReference type="Proteomes" id="UP000054477"/>
    </source>
</evidence>
<dbReference type="Pfam" id="PF07690">
    <property type="entry name" value="MFS_1"/>
    <property type="match status" value="1"/>
</dbReference>
<keyword evidence="2 5" id="KW-0812">Transmembrane</keyword>
<reference evidence="7 8" key="1">
    <citation type="submission" date="2014-04" db="EMBL/GenBank/DDBJ databases">
        <authorList>
            <consortium name="DOE Joint Genome Institute"/>
            <person name="Kuo A."/>
            <person name="Kohler A."/>
            <person name="Nagy L.G."/>
            <person name="Floudas D."/>
            <person name="Copeland A."/>
            <person name="Barry K.W."/>
            <person name="Cichocki N."/>
            <person name="Veneault-Fourrey C."/>
            <person name="LaButti K."/>
            <person name="Lindquist E.A."/>
            <person name="Lipzen A."/>
            <person name="Lundell T."/>
            <person name="Morin E."/>
            <person name="Murat C."/>
            <person name="Sun H."/>
            <person name="Tunlid A."/>
            <person name="Henrissat B."/>
            <person name="Grigoriev I.V."/>
            <person name="Hibbett D.S."/>
            <person name="Martin F."/>
            <person name="Nordberg H.P."/>
            <person name="Cantor M.N."/>
            <person name="Hua S.X."/>
        </authorList>
    </citation>
    <scope>NUCLEOTIDE SEQUENCE [LARGE SCALE GENOMIC DNA]</scope>
    <source>
        <strain evidence="7 8">LaAM-08-1</strain>
    </source>
</reference>
<feature type="transmembrane region" description="Helical" evidence="5">
    <location>
        <begin position="247"/>
        <end position="266"/>
    </location>
</feature>
<gene>
    <name evidence="7" type="ORF">K443DRAFT_153000</name>
</gene>
<dbReference type="PANTHER" id="PTHR23502:SF134">
    <property type="entry name" value="MAJOR FACILITATOR SUPERFAMILY (MFS) PROFILE DOMAIN-CONTAINING PROTEIN-RELATED"/>
    <property type="match status" value="1"/>
</dbReference>
<dbReference type="CDD" id="cd17323">
    <property type="entry name" value="MFS_Tpo1_MDR_like"/>
    <property type="match status" value="1"/>
</dbReference>
<feature type="transmembrane region" description="Helical" evidence="5">
    <location>
        <begin position="398"/>
        <end position="417"/>
    </location>
</feature>
<dbReference type="InterPro" id="IPR020846">
    <property type="entry name" value="MFS_dom"/>
</dbReference>
<dbReference type="AlphaFoldDB" id="A0A0C9X6P8"/>
<organism evidence="7 8">
    <name type="scientific">Laccaria amethystina LaAM-08-1</name>
    <dbReference type="NCBI Taxonomy" id="1095629"/>
    <lineage>
        <taxon>Eukaryota</taxon>
        <taxon>Fungi</taxon>
        <taxon>Dikarya</taxon>
        <taxon>Basidiomycota</taxon>
        <taxon>Agaricomycotina</taxon>
        <taxon>Agaricomycetes</taxon>
        <taxon>Agaricomycetidae</taxon>
        <taxon>Agaricales</taxon>
        <taxon>Agaricineae</taxon>
        <taxon>Hydnangiaceae</taxon>
        <taxon>Laccaria</taxon>
    </lineage>
</organism>
<dbReference type="HOGENOM" id="CLU_008455_0_4_1"/>
<evidence type="ECO:0000256" key="3">
    <source>
        <dbReference type="ARBA" id="ARBA00022989"/>
    </source>
</evidence>
<keyword evidence="8" id="KW-1185">Reference proteome</keyword>
<dbReference type="PANTHER" id="PTHR23502">
    <property type="entry name" value="MAJOR FACILITATOR SUPERFAMILY"/>
    <property type="match status" value="1"/>
</dbReference>
<dbReference type="STRING" id="1095629.A0A0C9X6P8"/>
<name>A0A0C9X6P8_9AGAR</name>
<evidence type="ECO:0000256" key="2">
    <source>
        <dbReference type="ARBA" id="ARBA00022692"/>
    </source>
</evidence>